<keyword evidence="2" id="KW-1185">Reference proteome</keyword>
<dbReference type="EMBL" id="JAECZC010000055">
    <property type="protein sequence ID" value="MBH8564974.1"/>
    <property type="molecule type" value="Genomic_DNA"/>
</dbReference>
<evidence type="ECO:0000313" key="1">
    <source>
        <dbReference type="EMBL" id="MBH8564974.1"/>
    </source>
</evidence>
<dbReference type="Proteomes" id="UP000632766">
    <property type="component" value="Unassembled WGS sequence"/>
</dbReference>
<name>A0A8J7HYS0_9NOST</name>
<protein>
    <submittedName>
        <fullName evidence="1">Uncharacterized protein</fullName>
    </submittedName>
</protein>
<comment type="caution">
    <text evidence="1">The sequence shown here is derived from an EMBL/GenBank/DDBJ whole genome shotgun (WGS) entry which is preliminary data.</text>
</comment>
<dbReference type="RefSeq" id="WP_198126788.1">
    <property type="nucleotide sequence ID" value="NZ_JAECZC010000055.1"/>
</dbReference>
<proteinExistence type="predicted"/>
<evidence type="ECO:0000313" key="2">
    <source>
        <dbReference type="Proteomes" id="UP000632766"/>
    </source>
</evidence>
<accession>A0A8J7HYS0</accession>
<organism evidence="1 2">
    <name type="scientific">Amazonocrinis nigriterrae CENA67</name>
    <dbReference type="NCBI Taxonomy" id="2794033"/>
    <lineage>
        <taxon>Bacteria</taxon>
        <taxon>Bacillati</taxon>
        <taxon>Cyanobacteriota</taxon>
        <taxon>Cyanophyceae</taxon>
        <taxon>Nostocales</taxon>
        <taxon>Nostocaceae</taxon>
        <taxon>Amazonocrinis</taxon>
        <taxon>Amazonocrinis nigriterrae</taxon>
    </lineage>
</organism>
<gene>
    <name evidence="1" type="ORF">I8748_22780</name>
</gene>
<dbReference type="AlphaFoldDB" id="A0A8J7HYS0"/>
<sequence>MPYRYVDWAWVYYFVERLIEIPENERDSTVKHFPQALESQQIFDSLVLANDLVRSNGKSYARRWLQANYHWASKITSDV</sequence>
<reference evidence="1 2" key="1">
    <citation type="journal article" date="2021" name="Int. J. Syst. Evol. Microbiol.">
        <title>Amazonocrinis nigriterrae gen. nov., sp. nov., Atlanticothrix silvestris gen. nov., sp. nov. and Dendronalium phyllosphericum gen. nov., sp. nov., nostocacean cyanobacteria from Brazilian environments.</title>
        <authorList>
            <person name="Alvarenga D.O."/>
            <person name="Andreote A.P.D."/>
            <person name="Branco L.H.Z."/>
            <person name="Delbaje E."/>
            <person name="Cruz R.B."/>
            <person name="Varani A.M."/>
            <person name="Fiore M.F."/>
        </authorList>
    </citation>
    <scope>NUCLEOTIDE SEQUENCE [LARGE SCALE GENOMIC DNA]</scope>
    <source>
        <strain evidence="1 2">CENA67</strain>
    </source>
</reference>